<proteinExistence type="predicted"/>
<dbReference type="SUPFAM" id="SSF57850">
    <property type="entry name" value="RING/U-box"/>
    <property type="match status" value="1"/>
</dbReference>
<dbReference type="PANTHER" id="PTHR46592:SF14">
    <property type="entry name" value="RING-TYPE DOMAIN-CONTAINING PROTEIN"/>
    <property type="match status" value="1"/>
</dbReference>
<dbReference type="GeneID" id="10505875"/>
<dbReference type="InterPro" id="IPR044289">
    <property type="entry name" value="ATL67-70"/>
</dbReference>
<dbReference type="InterPro" id="IPR001841">
    <property type="entry name" value="Znf_RING"/>
</dbReference>
<keyword evidence="1" id="KW-0863">Zinc-finger</keyword>
<keyword evidence="1" id="KW-0862">Zinc</keyword>
<dbReference type="PANTHER" id="PTHR46592">
    <property type="entry name" value="RING-H2 FINGER PROTEIN ATL67"/>
    <property type="match status" value="1"/>
</dbReference>
<protein>
    <recommendedName>
        <fullName evidence="2">RING-type domain-containing protein</fullName>
    </recommendedName>
</protein>
<sequence>QSGEHDSRCSICLDDFIKDQHIKRLPKCSHFYHAECIDEWLTSSKTCPLCKTEL</sequence>
<dbReference type="Gene3D" id="3.30.40.10">
    <property type="entry name" value="Zinc/RING finger domain, C3HC4 (zinc finger)"/>
    <property type="match status" value="1"/>
</dbReference>
<feature type="non-terminal residue" evidence="3">
    <location>
        <position position="1"/>
    </location>
</feature>
<dbReference type="UniPathway" id="UPA00143"/>
<dbReference type="InParanoid" id="F0ZXH5"/>
<dbReference type="STRING" id="5786.F0ZXH5"/>
<evidence type="ECO:0000313" key="3">
    <source>
        <dbReference type="EMBL" id="EGC31342.1"/>
    </source>
</evidence>
<dbReference type="GO" id="GO:0016567">
    <property type="term" value="P:protein ubiquitination"/>
    <property type="evidence" value="ECO:0007669"/>
    <property type="project" value="UniProtKB-UniPathway"/>
</dbReference>
<dbReference type="eggNOG" id="KOG0800">
    <property type="taxonomic scope" value="Eukaryota"/>
</dbReference>
<dbReference type="PROSITE" id="PS50089">
    <property type="entry name" value="ZF_RING_2"/>
    <property type="match status" value="1"/>
</dbReference>
<evidence type="ECO:0000256" key="1">
    <source>
        <dbReference type="PROSITE-ProRule" id="PRU00175"/>
    </source>
</evidence>
<accession>F0ZXH5</accession>
<dbReference type="KEGG" id="dpp:DICPUDRAFT_24824"/>
<dbReference type="VEuPathDB" id="AmoebaDB:DICPUDRAFT_24824"/>
<reference evidence="4" key="1">
    <citation type="journal article" date="2011" name="Genome Biol.">
        <title>Comparative genomics of the social amoebae Dictyostelium discoideum and Dictyostelium purpureum.</title>
        <authorList>
            <consortium name="US DOE Joint Genome Institute (JGI-PGF)"/>
            <person name="Sucgang R."/>
            <person name="Kuo A."/>
            <person name="Tian X."/>
            <person name="Salerno W."/>
            <person name="Parikh A."/>
            <person name="Feasley C.L."/>
            <person name="Dalin E."/>
            <person name="Tu H."/>
            <person name="Huang E."/>
            <person name="Barry K."/>
            <person name="Lindquist E."/>
            <person name="Shapiro H."/>
            <person name="Bruce D."/>
            <person name="Schmutz J."/>
            <person name="Salamov A."/>
            <person name="Fey P."/>
            <person name="Gaudet P."/>
            <person name="Anjard C."/>
            <person name="Babu M.M."/>
            <person name="Basu S."/>
            <person name="Bushmanova Y."/>
            <person name="van der Wel H."/>
            <person name="Katoh-Kurasawa M."/>
            <person name="Dinh C."/>
            <person name="Coutinho P.M."/>
            <person name="Saito T."/>
            <person name="Elias M."/>
            <person name="Schaap P."/>
            <person name="Kay R.R."/>
            <person name="Henrissat B."/>
            <person name="Eichinger L."/>
            <person name="Rivero F."/>
            <person name="Putnam N.H."/>
            <person name="West C.M."/>
            <person name="Loomis W.F."/>
            <person name="Chisholm R.L."/>
            <person name="Shaulsky G."/>
            <person name="Strassmann J.E."/>
            <person name="Queller D.C."/>
            <person name="Kuspa A."/>
            <person name="Grigoriev I.V."/>
        </authorList>
    </citation>
    <scope>NUCLEOTIDE SEQUENCE [LARGE SCALE GENOMIC DNA]</scope>
    <source>
        <strain evidence="4">QSDP1</strain>
    </source>
</reference>
<dbReference type="RefSeq" id="XP_003292118.1">
    <property type="nucleotide sequence ID" value="XM_003292070.2"/>
</dbReference>
<dbReference type="EMBL" id="GL871260">
    <property type="protein sequence ID" value="EGC31342.1"/>
    <property type="molecule type" value="Genomic_DNA"/>
</dbReference>
<name>F0ZXH5_DICPU</name>
<dbReference type="OMA" id="IRECCIC"/>
<organism evidence="3 4">
    <name type="scientific">Dictyostelium purpureum</name>
    <name type="common">Slime mold</name>
    <dbReference type="NCBI Taxonomy" id="5786"/>
    <lineage>
        <taxon>Eukaryota</taxon>
        <taxon>Amoebozoa</taxon>
        <taxon>Evosea</taxon>
        <taxon>Eumycetozoa</taxon>
        <taxon>Dictyostelia</taxon>
        <taxon>Dictyosteliales</taxon>
        <taxon>Dictyosteliaceae</taxon>
        <taxon>Dictyostelium</taxon>
    </lineage>
</organism>
<keyword evidence="1" id="KW-0479">Metal-binding</keyword>
<dbReference type="Proteomes" id="UP000001064">
    <property type="component" value="Unassembled WGS sequence"/>
</dbReference>
<gene>
    <name evidence="3" type="ORF">DICPUDRAFT_24824</name>
</gene>
<dbReference type="AlphaFoldDB" id="F0ZXH5"/>
<dbReference type="GO" id="GO:0008270">
    <property type="term" value="F:zinc ion binding"/>
    <property type="evidence" value="ECO:0007669"/>
    <property type="project" value="UniProtKB-KW"/>
</dbReference>
<feature type="non-terminal residue" evidence="3">
    <location>
        <position position="54"/>
    </location>
</feature>
<feature type="domain" description="RING-type" evidence="2">
    <location>
        <begin position="9"/>
        <end position="51"/>
    </location>
</feature>
<keyword evidence="4" id="KW-1185">Reference proteome</keyword>
<dbReference type="InterPro" id="IPR013083">
    <property type="entry name" value="Znf_RING/FYVE/PHD"/>
</dbReference>
<dbReference type="OrthoDB" id="18015at2759"/>
<dbReference type="SMART" id="SM00184">
    <property type="entry name" value="RING"/>
    <property type="match status" value="1"/>
</dbReference>
<evidence type="ECO:0000259" key="2">
    <source>
        <dbReference type="PROSITE" id="PS50089"/>
    </source>
</evidence>
<evidence type="ECO:0000313" key="4">
    <source>
        <dbReference type="Proteomes" id="UP000001064"/>
    </source>
</evidence>
<dbReference type="Pfam" id="PF13639">
    <property type="entry name" value="zf-RING_2"/>
    <property type="match status" value="1"/>
</dbReference>
<dbReference type="GO" id="GO:0016740">
    <property type="term" value="F:transferase activity"/>
    <property type="evidence" value="ECO:0007669"/>
    <property type="project" value="InterPro"/>
</dbReference>